<accession>A0ACB5U608</accession>
<name>A0ACB5U608_AMBMO</name>
<reference evidence="1" key="1">
    <citation type="submission" date="2023-04" db="EMBL/GenBank/DDBJ databases">
        <title>Ambrosiozyma monospora NBRC 10751.</title>
        <authorList>
            <person name="Ichikawa N."/>
            <person name="Sato H."/>
            <person name="Tonouchi N."/>
        </authorList>
    </citation>
    <scope>NUCLEOTIDE SEQUENCE</scope>
    <source>
        <strain evidence="1">NBRC 10751</strain>
    </source>
</reference>
<keyword evidence="2" id="KW-1185">Reference proteome</keyword>
<organism evidence="1 2">
    <name type="scientific">Ambrosiozyma monospora</name>
    <name type="common">Yeast</name>
    <name type="synonym">Endomycopsis monosporus</name>
    <dbReference type="NCBI Taxonomy" id="43982"/>
    <lineage>
        <taxon>Eukaryota</taxon>
        <taxon>Fungi</taxon>
        <taxon>Dikarya</taxon>
        <taxon>Ascomycota</taxon>
        <taxon>Saccharomycotina</taxon>
        <taxon>Pichiomycetes</taxon>
        <taxon>Pichiales</taxon>
        <taxon>Pichiaceae</taxon>
        <taxon>Ambrosiozyma</taxon>
    </lineage>
</organism>
<sequence length="238" mass="26361">MCQISLSRNYCKDKILTLFGDIKVIVKSRPKFKSESKSKSKSNSQVNSNSQKPTSVPALPPSTTSENASTANPNSQDQANIEKRRTAHGYLGIHLLPEFRKAQVPDASVDDNEQLPEIPNVSLDHEPQITDIPEVHPTDEPETRVVSSETQIVPPVNEPIYAEVPVTTESTRRNSNHQSVVRSSSMEENIKELGDNWQMCSSAACTKSGDERRNALKLMEQTAVVHLEAVSAMLKELE</sequence>
<comment type="caution">
    <text evidence="1">The sequence shown here is derived from an EMBL/GenBank/DDBJ whole genome shotgun (WGS) entry which is preliminary data.</text>
</comment>
<dbReference type="EMBL" id="BSXS01012542">
    <property type="protein sequence ID" value="GMF02567.1"/>
    <property type="molecule type" value="Genomic_DNA"/>
</dbReference>
<proteinExistence type="predicted"/>
<protein>
    <submittedName>
        <fullName evidence="1">Unnamed protein product</fullName>
    </submittedName>
</protein>
<gene>
    <name evidence="1" type="ORF">Amon02_001149800</name>
</gene>
<evidence type="ECO:0000313" key="1">
    <source>
        <dbReference type="EMBL" id="GMF02567.1"/>
    </source>
</evidence>
<evidence type="ECO:0000313" key="2">
    <source>
        <dbReference type="Proteomes" id="UP001165064"/>
    </source>
</evidence>
<dbReference type="Proteomes" id="UP001165064">
    <property type="component" value="Unassembled WGS sequence"/>
</dbReference>